<feature type="domain" description="ANTAR" evidence="2">
    <location>
        <begin position="144"/>
        <end position="205"/>
    </location>
</feature>
<dbReference type="Gene3D" id="1.10.10.10">
    <property type="entry name" value="Winged helix-like DNA-binding domain superfamily/Winged helix DNA-binding domain"/>
    <property type="match status" value="1"/>
</dbReference>
<dbReference type="Proteomes" id="UP000022835">
    <property type="component" value="Unassembled WGS sequence"/>
</dbReference>
<dbReference type="GO" id="GO:0003723">
    <property type="term" value="F:RNA binding"/>
    <property type="evidence" value="ECO:0007669"/>
    <property type="project" value="InterPro"/>
</dbReference>
<dbReference type="InterPro" id="IPR005561">
    <property type="entry name" value="ANTAR"/>
</dbReference>
<feature type="region of interest" description="Disordered" evidence="1">
    <location>
        <begin position="1"/>
        <end position="36"/>
    </location>
</feature>
<sequence length="233" mass="25762">MSPDKRREYGSFTAAQPAVDGQSPNPTDEALVDGPPQRVGRFEYHYGTDTWIWSDAVARMHGYRPGEVTPTTELVLSHKHPDDLGRVGALLAPTSAPFSSRHRIRTAAGEIRRVVVVGDAVTGHDGRITATRGFYIDVTEGFAADLQLSLNEKLDEIVAHREVIDLAKGMIMAIYRITPDAAFDVLKWRSQELNVKLFTVAERLVAELPGLIGLPVPTSTKVHHYLMTMTFDD</sequence>
<accession>A0A064CDH7</accession>
<dbReference type="InterPro" id="IPR035965">
    <property type="entry name" value="PAS-like_dom_sf"/>
</dbReference>
<evidence type="ECO:0000313" key="3">
    <source>
        <dbReference type="EMBL" id="KDE97741.1"/>
    </source>
</evidence>
<organism evidence="3 4">
    <name type="scientific">Mycolicibacterium aromaticivorans JS19b1 = JCM 16368</name>
    <dbReference type="NCBI Taxonomy" id="1440774"/>
    <lineage>
        <taxon>Bacteria</taxon>
        <taxon>Bacillati</taxon>
        <taxon>Actinomycetota</taxon>
        <taxon>Actinomycetes</taxon>
        <taxon>Mycobacteriales</taxon>
        <taxon>Mycobacteriaceae</taxon>
        <taxon>Mycolicibacterium</taxon>
    </lineage>
</organism>
<reference evidence="3" key="1">
    <citation type="submission" date="2014-05" db="EMBL/GenBank/DDBJ databases">
        <title>Genome sequence of Mycobacterium aromaticivorans strain JS19b1T (= DSM 45407T).</title>
        <authorList>
            <person name="Kwak Y."/>
            <person name="Park G.-S."/>
            <person name="Li Q.X."/>
            <person name="Lee S.-E."/>
            <person name="Shin J.-H."/>
        </authorList>
    </citation>
    <scope>NUCLEOTIDE SEQUENCE [LARGE SCALE GENOMIC DNA]</scope>
    <source>
        <strain evidence="3">JS19b1</strain>
    </source>
</reference>
<dbReference type="InterPro" id="IPR036388">
    <property type="entry name" value="WH-like_DNA-bd_sf"/>
</dbReference>
<evidence type="ECO:0000259" key="2">
    <source>
        <dbReference type="PROSITE" id="PS50921"/>
    </source>
</evidence>
<dbReference type="Gene3D" id="3.30.450.20">
    <property type="entry name" value="PAS domain"/>
    <property type="match status" value="1"/>
</dbReference>
<comment type="caution">
    <text evidence="3">The sequence shown here is derived from an EMBL/GenBank/DDBJ whole genome shotgun (WGS) entry which is preliminary data.</text>
</comment>
<dbReference type="eggNOG" id="COG3707">
    <property type="taxonomic scope" value="Bacteria"/>
</dbReference>
<dbReference type="EMBL" id="JALN02000001">
    <property type="protein sequence ID" value="KDE97741.1"/>
    <property type="molecule type" value="Genomic_DNA"/>
</dbReference>
<dbReference type="STRING" id="1440774.Y900_002010"/>
<proteinExistence type="predicted"/>
<gene>
    <name evidence="3" type="ORF">Y900_002010</name>
</gene>
<dbReference type="RefSeq" id="WP_051659826.1">
    <property type="nucleotide sequence ID" value="NZ_JALN02000001.1"/>
</dbReference>
<protein>
    <recommendedName>
        <fullName evidence="2">ANTAR domain-containing protein</fullName>
    </recommendedName>
</protein>
<evidence type="ECO:0000313" key="4">
    <source>
        <dbReference type="Proteomes" id="UP000022835"/>
    </source>
</evidence>
<dbReference type="OrthoDB" id="3787288at2"/>
<evidence type="ECO:0000256" key="1">
    <source>
        <dbReference type="SAM" id="MobiDB-lite"/>
    </source>
</evidence>
<dbReference type="PROSITE" id="PS50921">
    <property type="entry name" value="ANTAR"/>
    <property type="match status" value="1"/>
</dbReference>
<dbReference type="Pfam" id="PF03861">
    <property type="entry name" value="ANTAR"/>
    <property type="match status" value="1"/>
</dbReference>
<dbReference type="SUPFAM" id="SSF55785">
    <property type="entry name" value="PYP-like sensor domain (PAS domain)"/>
    <property type="match status" value="1"/>
</dbReference>
<dbReference type="AlphaFoldDB" id="A0A064CDH7"/>
<dbReference type="SMART" id="SM01012">
    <property type="entry name" value="ANTAR"/>
    <property type="match status" value="1"/>
</dbReference>
<keyword evidence="4" id="KW-1185">Reference proteome</keyword>
<dbReference type="Pfam" id="PF08447">
    <property type="entry name" value="PAS_3"/>
    <property type="match status" value="1"/>
</dbReference>
<dbReference type="InterPro" id="IPR013655">
    <property type="entry name" value="PAS_fold_3"/>
</dbReference>
<name>A0A064CDH7_9MYCO</name>